<proteinExistence type="predicted"/>
<reference evidence="1 2" key="1">
    <citation type="submission" date="2018-02" db="EMBL/GenBank/DDBJ databases">
        <title>Full genome sequencing of a novel polyvalent bacteriophage as one of T4-Family member.</title>
        <authorList>
            <person name="Kawasaki T."/>
            <person name="Saad A.M."/>
            <person name="Yamada T."/>
        </authorList>
    </citation>
    <scope>NUCLEOTIDE SEQUENCE [LARGE SCALE GENOMIC DNA]</scope>
    <source>
        <strain evidence="1 2">EcS1</strain>
    </source>
</reference>
<keyword evidence="2" id="KW-1185">Reference proteome</keyword>
<dbReference type="KEGG" id="vg:65108263"/>
<sequence length="149" mass="16810">MESLVGKQYEVIKEDEELIKQFPELVKGFRFQVLTDAEDGYSGTRLVITSVICLDTAKVIRIIDNPDSWFYCFWCNDNILSELQEIGHGDPVAGMNEIKLNHFGGKIVPISMALRAFAGQENCDSEEYDTMQKAAEYIVHLEGLLNAKS</sequence>
<dbReference type="RefSeq" id="YP_010090771.1">
    <property type="nucleotide sequence ID" value="NC_055721.1"/>
</dbReference>
<dbReference type="Proteomes" id="UP000250157">
    <property type="component" value="Segment"/>
</dbReference>
<accession>A0A2Z5ZCD8</accession>
<dbReference type="GO" id="GO:0008233">
    <property type="term" value="F:peptidase activity"/>
    <property type="evidence" value="ECO:0007669"/>
    <property type="project" value="UniProtKB-KW"/>
</dbReference>
<dbReference type="GeneID" id="65108263"/>
<keyword evidence="1" id="KW-0645">Protease</keyword>
<dbReference type="EMBL" id="LC371242">
    <property type="protein sequence ID" value="BBC78124.1"/>
    <property type="molecule type" value="Genomic_DNA"/>
</dbReference>
<keyword evidence="1" id="KW-0378">Hydrolase</keyword>
<dbReference type="InterPro" id="IPR019506">
    <property type="entry name" value="Pept-inhibitor_PinA"/>
</dbReference>
<organism evidence="1 2">
    <name type="scientific">Escherichia phage EcS1</name>
    <dbReference type="NCBI Taxonomy" id="2083276"/>
    <lineage>
        <taxon>Viruses</taxon>
        <taxon>Duplodnaviria</taxon>
        <taxon>Heunggongvirae</taxon>
        <taxon>Uroviricota</taxon>
        <taxon>Caudoviricetes</taxon>
        <taxon>Pantevenvirales</taxon>
        <taxon>Straboviridae</taxon>
        <taxon>Tevenvirinae</taxon>
        <taxon>Kagamiyamavirus</taxon>
        <taxon>Kagamiyamavirus ecs1</taxon>
    </lineage>
</organism>
<protein>
    <submittedName>
        <fullName evidence="1">Inhibitor of host Lon protease</fullName>
    </submittedName>
</protein>
<dbReference type="GO" id="GO:0006508">
    <property type="term" value="P:proteolysis"/>
    <property type="evidence" value="ECO:0007669"/>
    <property type="project" value="UniProtKB-KW"/>
</dbReference>
<name>A0A2Z5ZCD8_9CAUD</name>
<evidence type="ECO:0000313" key="1">
    <source>
        <dbReference type="EMBL" id="BBC78124.1"/>
    </source>
</evidence>
<dbReference type="Pfam" id="PF10465">
    <property type="entry name" value="Inhibitor_I24"/>
    <property type="match status" value="1"/>
</dbReference>
<evidence type="ECO:0000313" key="2">
    <source>
        <dbReference type="Proteomes" id="UP000250157"/>
    </source>
</evidence>